<reference evidence="2" key="1">
    <citation type="journal article" date="2014" name="Science">
        <title>The coffee genome provides insight into the convergent evolution of caffeine biosynthesis.</title>
        <authorList>
            <person name="Denoeud F."/>
            <person name="Carretero-Paulet L."/>
            <person name="Dereeper A."/>
            <person name="Droc G."/>
            <person name="Guyot R."/>
            <person name="Pietrella M."/>
            <person name="Zheng C."/>
            <person name="Alberti A."/>
            <person name="Anthony F."/>
            <person name="Aprea G."/>
            <person name="Aury J.M."/>
            <person name="Bento P."/>
            <person name="Bernard M."/>
            <person name="Bocs S."/>
            <person name="Campa C."/>
            <person name="Cenci A."/>
            <person name="Combes M.C."/>
            <person name="Crouzillat D."/>
            <person name="Da Silva C."/>
            <person name="Daddiego L."/>
            <person name="De Bellis F."/>
            <person name="Dussert S."/>
            <person name="Garsmeur O."/>
            <person name="Gayraud T."/>
            <person name="Guignon V."/>
            <person name="Jahn K."/>
            <person name="Jamilloux V."/>
            <person name="Joet T."/>
            <person name="Labadie K."/>
            <person name="Lan T."/>
            <person name="Leclercq J."/>
            <person name="Lepelley M."/>
            <person name="Leroy T."/>
            <person name="Li L.T."/>
            <person name="Librado P."/>
            <person name="Lopez L."/>
            <person name="Munoz A."/>
            <person name="Noel B."/>
            <person name="Pallavicini A."/>
            <person name="Perrotta G."/>
            <person name="Poncet V."/>
            <person name="Pot D."/>
            <person name="Priyono X."/>
            <person name="Rigoreau M."/>
            <person name="Rouard M."/>
            <person name="Rozas J."/>
            <person name="Tranchant-Dubreuil C."/>
            <person name="VanBuren R."/>
            <person name="Zhang Q."/>
            <person name="Andrade A.C."/>
            <person name="Argout X."/>
            <person name="Bertrand B."/>
            <person name="de Kochko A."/>
            <person name="Graziosi G."/>
            <person name="Henry R.J."/>
            <person name="Jayarama X."/>
            <person name="Ming R."/>
            <person name="Nagai C."/>
            <person name="Rounsley S."/>
            <person name="Sankoff D."/>
            <person name="Giuliano G."/>
            <person name="Albert V.A."/>
            <person name="Wincker P."/>
            <person name="Lashermes P."/>
        </authorList>
    </citation>
    <scope>NUCLEOTIDE SEQUENCE [LARGE SCALE GENOMIC DNA]</scope>
    <source>
        <strain evidence="2">cv. DH200-94</strain>
    </source>
</reference>
<dbReference type="EMBL" id="HG741821">
    <property type="protein sequence ID" value="CDP21189.1"/>
    <property type="molecule type" value="Genomic_DNA"/>
</dbReference>
<dbReference type="Gramene" id="CDP21189">
    <property type="protein sequence ID" value="CDP21189"/>
    <property type="gene ID" value="GSCOC_T00008414001"/>
</dbReference>
<proteinExistence type="predicted"/>
<dbReference type="AlphaFoldDB" id="A0A068VKU5"/>
<accession>A0A068VKU5</accession>
<sequence>MSKKIWHSSRQCIIPLHHLEKVLSCSLAAPSLSNKFQLCPQVHLLWILHLGLEDFQRLDILCVSYAAMPDVDFELLFQVH</sequence>
<dbReference type="Proteomes" id="UP000295252">
    <property type="component" value="Unassembled WGS sequence"/>
</dbReference>
<keyword evidence="2" id="KW-1185">Reference proteome</keyword>
<evidence type="ECO:0000313" key="1">
    <source>
        <dbReference type="EMBL" id="CDP21189.1"/>
    </source>
</evidence>
<dbReference type="InParanoid" id="A0A068VKU5"/>
<protein>
    <submittedName>
        <fullName evidence="1">DH200=94 genomic scaffold, scaffold_2737</fullName>
    </submittedName>
</protein>
<name>A0A068VKU5_COFCA</name>
<organism evidence="1 2">
    <name type="scientific">Coffea canephora</name>
    <name type="common">Robusta coffee</name>
    <dbReference type="NCBI Taxonomy" id="49390"/>
    <lineage>
        <taxon>Eukaryota</taxon>
        <taxon>Viridiplantae</taxon>
        <taxon>Streptophyta</taxon>
        <taxon>Embryophyta</taxon>
        <taxon>Tracheophyta</taxon>
        <taxon>Spermatophyta</taxon>
        <taxon>Magnoliopsida</taxon>
        <taxon>eudicotyledons</taxon>
        <taxon>Gunneridae</taxon>
        <taxon>Pentapetalae</taxon>
        <taxon>asterids</taxon>
        <taxon>lamiids</taxon>
        <taxon>Gentianales</taxon>
        <taxon>Rubiaceae</taxon>
        <taxon>Ixoroideae</taxon>
        <taxon>Gardenieae complex</taxon>
        <taxon>Bertiereae - Coffeeae clade</taxon>
        <taxon>Coffeeae</taxon>
        <taxon>Coffea</taxon>
    </lineage>
</organism>
<evidence type="ECO:0000313" key="2">
    <source>
        <dbReference type="Proteomes" id="UP000295252"/>
    </source>
</evidence>
<gene>
    <name evidence="1" type="ORF">GSCOC_T00008414001</name>
</gene>